<dbReference type="GO" id="GO:0009507">
    <property type="term" value="C:chloroplast"/>
    <property type="evidence" value="ECO:0007669"/>
    <property type="project" value="TreeGrafter"/>
</dbReference>
<dbReference type="Proteomes" id="UP001465755">
    <property type="component" value="Unassembled WGS sequence"/>
</dbReference>
<evidence type="ECO:0000313" key="1">
    <source>
        <dbReference type="EMBL" id="KAK9808390.1"/>
    </source>
</evidence>
<dbReference type="EMBL" id="JALJOQ010000024">
    <property type="protein sequence ID" value="KAK9808390.1"/>
    <property type="molecule type" value="Genomic_DNA"/>
</dbReference>
<reference evidence="1 2" key="1">
    <citation type="journal article" date="2024" name="Nat. Commun.">
        <title>Phylogenomics reveals the evolutionary origins of lichenization in chlorophyte algae.</title>
        <authorList>
            <person name="Puginier C."/>
            <person name="Libourel C."/>
            <person name="Otte J."/>
            <person name="Skaloud P."/>
            <person name="Haon M."/>
            <person name="Grisel S."/>
            <person name="Petersen M."/>
            <person name="Berrin J.G."/>
            <person name="Delaux P.M."/>
            <person name="Dal Grande F."/>
            <person name="Keller J."/>
        </authorList>
    </citation>
    <scope>NUCLEOTIDE SEQUENCE [LARGE SCALE GENOMIC DNA]</scope>
    <source>
        <strain evidence="1 2">SAG 2036</strain>
    </source>
</reference>
<proteinExistence type="predicted"/>
<comment type="caution">
    <text evidence="1">The sequence shown here is derived from an EMBL/GenBank/DDBJ whole genome shotgun (WGS) entry which is preliminary data.</text>
</comment>
<protein>
    <submittedName>
        <fullName evidence="1">Uncharacterized protein</fullName>
    </submittedName>
</protein>
<evidence type="ECO:0000313" key="2">
    <source>
        <dbReference type="Proteomes" id="UP001465755"/>
    </source>
</evidence>
<accession>A0AAW1PEU9</accession>
<dbReference type="AlphaFoldDB" id="A0AAW1PEU9"/>
<dbReference type="PANTHER" id="PTHR37764:SF1">
    <property type="entry name" value="KETOSE_ALDOSE ISOMERASE, PUTATIVE (MOG1_PSBP_DUF1795-LIKE PHOTOSYSTEM II REACTION CENTER PSBP FAMILY PROTEIN)-RELATED"/>
    <property type="match status" value="1"/>
</dbReference>
<organism evidence="1 2">
    <name type="scientific">Symbiochloris irregularis</name>
    <dbReference type="NCBI Taxonomy" id="706552"/>
    <lineage>
        <taxon>Eukaryota</taxon>
        <taxon>Viridiplantae</taxon>
        <taxon>Chlorophyta</taxon>
        <taxon>core chlorophytes</taxon>
        <taxon>Trebouxiophyceae</taxon>
        <taxon>Trebouxiales</taxon>
        <taxon>Trebouxiaceae</taxon>
        <taxon>Symbiochloris</taxon>
    </lineage>
</organism>
<gene>
    <name evidence="1" type="ORF">WJX73_010073</name>
</gene>
<sequence>MASSLCFADLIIRSHCCAHRESRRQQPRPCRCLAATREPEPLQVHGPSASARRRDLLASISLLLASCSAPRWCHAQKQATAEPEASTSGQDNVYETTDFYMKIPARYQQAFDAPVPPERLGRGQAQPQTPLKARFLSDVKGAQITIVARESFQIKPTFFQCQDISQLGSVDQLSSVLLPPGAKLLSASSQEV</sequence>
<keyword evidence="2" id="KW-1185">Reference proteome</keyword>
<name>A0AAW1PEU9_9CHLO</name>
<dbReference type="PANTHER" id="PTHR37764">
    <property type="entry name" value="KETOSE/ALDOSE ISOMERASE, PUTATIVE (MOG1/PSBP/DUF1795-LIKE PHOTOSYSTEM II REACTION CENTER PSBP FAMILY PROTEIN)-RELATED"/>
    <property type="match status" value="1"/>
</dbReference>